<dbReference type="SUPFAM" id="SSF53448">
    <property type="entry name" value="Nucleotide-diphospho-sugar transferases"/>
    <property type="match status" value="1"/>
</dbReference>
<evidence type="ECO:0000256" key="1">
    <source>
        <dbReference type="ARBA" id="ARBA00006739"/>
    </source>
</evidence>
<keyword evidence="6" id="KW-1185">Reference proteome</keyword>
<dbReference type="PANTHER" id="PTHR43179">
    <property type="entry name" value="RHAMNOSYLTRANSFERASE WBBL"/>
    <property type="match status" value="1"/>
</dbReference>
<keyword evidence="3 5" id="KW-0808">Transferase</keyword>
<dbReference type="EMBL" id="CP064942">
    <property type="protein sequence ID" value="QPH52266.1"/>
    <property type="molecule type" value="Genomic_DNA"/>
</dbReference>
<keyword evidence="2" id="KW-0328">Glycosyltransferase</keyword>
<name>A0A7S9QBP3_9RHOB</name>
<dbReference type="AlphaFoldDB" id="A0A7S9QBP3"/>
<accession>A0A7S9QBP3</accession>
<organism evidence="5 6">
    <name type="scientific">Pontivivens ytuae</name>
    <dbReference type="NCBI Taxonomy" id="2789856"/>
    <lineage>
        <taxon>Bacteria</taxon>
        <taxon>Pseudomonadati</taxon>
        <taxon>Pseudomonadota</taxon>
        <taxon>Alphaproteobacteria</taxon>
        <taxon>Rhodobacterales</taxon>
        <taxon>Paracoccaceae</taxon>
        <taxon>Pontivivens</taxon>
    </lineage>
</organism>
<evidence type="ECO:0000259" key="4">
    <source>
        <dbReference type="Pfam" id="PF00535"/>
    </source>
</evidence>
<evidence type="ECO:0000313" key="6">
    <source>
        <dbReference type="Proteomes" id="UP000594800"/>
    </source>
</evidence>
<proteinExistence type="inferred from homology"/>
<dbReference type="KEGG" id="poz:I0K15_10530"/>
<evidence type="ECO:0000313" key="5">
    <source>
        <dbReference type="EMBL" id="QPH52266.1"/>
    </source>
</evidence>
<gene>
    <name evidence="5" type="ORF">I0K15_10530</name>
</gene>
<dbReference type="Gene3D" id="3.90.550.10">
    <property type="entry name" value="Spore Coat Polysaccharide Biosynthesis Protein SpsA, Chain A"/>
    <property type="match status" value="1"/>
</dbReference>
<protein>
    <submittedName>
        <fullName evidence="5">Glycosyltransferase family 2 protein</fullName>
    </submittedName>
</protein>
<dbReference type="InterPro" id="IPR029044">
    <property type="entry name" value="Nucleotide-diphossugar_trans"/>
</dbReference>
<dbReference type="GO" id="GO:0016757">
    <property type="term" value="F:glycosyltransferase activity"/>
    <property type="evidence" value="ECO:0007669"/>
    <property type="project" value="UniProtKB-KW"/>
</dbReference>
<sequence length="358" mass="40034">MLHERPSAGATPLDLRRARARVGEMPGAKDRATSRKAQSSLRIAVGIITQRRPDMLRVLLASLSELHSMTSHDLIFVVVENDERKSVTEILERFADSGDWHVVYDIEPQLGIPSAQNKVVDLALGLDMDLLAFVDDDERVEPDWLLELTSAMQTREPDLAGGPLQLEATGDALTPMQRAVLLDGRRQLSERNATRAAASRDGWDGRLDAYTNNWCARLSKVRERGLRFDESLRDADGSDTVFSTAMREQGGRIGWVPSVIVHDRLPGRRLSPAYYYRRSRDQATVTAQRLNRKRFTSIRRAVERGLRGCLQVVSATWKGRPALAAAIYSFGNASGRLRAAFGMSSRHYSTRSKRDHIG</sequence>
<dbReference type="PANTHER" id="PTHR43179:SF12">
    <property type="entry name" value="GALACTOFURANOSYLTRANSFERASE GLFT2"/>
    <property type="match status" value="1"/>
</dbReference>
<dbReference type="Pfam" id="PF00535">
    <property type="entry name" value="Glycos_transf_2"/>
    <property type="match status" value="1"/>
</dbReference>
<evidence type="ECO:0000256" key="2">
    <source>
        <dbReference type="ARBA" id="ARBA00022676"/>
    </source>
</evidence>
<dbReference type="InterPro" id="IPR001173">
    <property type="entry name" value="Glyco_trans_2-like"/>
</dbReference>
<dbReference type="RefSeq" id="WP_196101480.1">
    <property type="nucleotide sequence ID" value="NZ_CP064942.1"/>
</dbReference>
<comment type="similarity">
    <text evidence="1">Belongs to the glycosyltransferase 2 family.</text>
</comment>
<dbReference type="CDD" id="cd00761">
    <property type="entry name" value="Glyco_tranf_GTA_type"/>
    <property type="match status" value="1"/>
</dbReference>
<dbReference type="Proteomes" id="UP000594800">
    <property type="component" value="Chromosome"/>
</dbReference>
<reference evidence="5 6" key="1">
    <citation type="submission" date="2020-11" db="EMBL/GenBank/DDBJ databases">
        <title>Description of Pontivivens ytuae sp. nov. isolated from deep sea sediment of Mariana Trench.</title>
        <authorList>
            <person name="Wang Z."/>
            <person name="Sun Q.-L."/>
            <person name="Xu X.-D."/>
            <person name="Tang Y.-Z."/>
            <person name="Zhang J."/>
        </authorList>
    </citation>
    <scope>NUCLEOTIDE SEQUENCE [LARGE SCALE GENOMIC DNA]</scope>
    <source>
        <strain evidence="5 6">MT2928</strain>
    </source>
</reference>
<feature type="domain" description="Glycosyltransferase 2-like" evidence="4">
    <location>
        <begin position="45"/>
        <end position="175"/>
    </location>
</feature>
<evidence type="ECO:0000256" key="3">
    <source>
        <dbReference type="ARBA" id="ARBA00022679"/>
    </source>
</evidence>